<comment type="caution">
    <text evidence="2">The sequence shown here is derived from an EMBL/GenBank/DDBJ whole genome shotgun (WGS) entry which is preliminary data.</text>
</comment>
<keyword evidence="1" id="KW-0812">Transmembrane</keyword>
<proteinExistence type="predicted"/>
<organism evidence="2 3">
    <name type="scientific">Belliella calami</name>
    <dbReference type="NCBI Taxonomy" id="2923436"/>
    <lineage>
        <taxon>Bacteria</taxon>
        <taxon>Pseudomonadati</taxon>
        <taxon>Bacteroidota</taxon>
        <taxon>Cytophagia</taxon>
        <taxon>Cytophagales</taxon>
        <taxon>Cyclobacteriaceae</taxon>
        <taxon>Belliella</taxon>
    </lineage>
</organism>
<dbReference type="Proteomes" id="UP001165488">
    <property type="component" value="Unassembled WGS sequence"/>
</dbReference>
<dbReference type="RefSeq" id="WP_241273495.1">
    <property type="nucleotide sequence ID" value="NZ_JAKZGS010000002.1"/>
</dbReference>
<protein>
    <recommendedName>
        <fullName evidence="4">PH domain-containing protein</fullName>
    </recommendedName>
</protein>
<feature type="transmembrane region" description="Helical" evidence="1">
    <location>
        <begin position="34"/>
        <end position="52"/>
    </location>
</feature>
<reference evidence="2" key="1">
    <citation type="submission" date="2022-03" db="EMBL/GenBank/DDBJ databases">
        <title>De novo assembled genomes of Belliella spp. (Cyclobacteriaceae) strains.</title>
        <authorList>
            <person name="Szabo A."/>
            <person name="Korponai K."/>
            <person name="Felfoldi T."/>
        </authorList>
    </citation>
    <scope>NUCLEOTIDE SEQUENCE</scope>
    <source>
        <strain evidence="2">DSM 107340</strain>
    </source>
</reference>
<accession>A0ABS9UKT6</accession>
<evidence type="ECO:0000313" key="3">
    <source>
        <dbReference type="Proteomes" id="UP001165488"/>
    </source>
</evidence>
<evidence type="ECO:0000256" key="1">
    <source>
        <dbReference type="SAM" id="Phobius"/>
    </source>
</evidence>
<keyword evidence="3" id="KW-1185">Reference proteome</keyword>
<dbReference type="EMBL" id="JAKZGS010000002">
    <property type="protein sequence ID" value="MCH7396984.1"/>
    <property type="molecule type" value="Genomic_DNA"/>
</dbReference>
<keyword evidence="1" id="KW-1133">Transmembrane helix</keyword>
<keyword evidence="1" id="KW-0472">Membrane</keyword>
<feature type="transmembrane region" description="Helical" evidence="1">
    <location>
        <begin position="12"/>
        <end position="28"/>
    </location>
</feature>
<gene>
    <name evidence="2" type="ORF">MM236_03250</name>
</gene>
<name>A0ABS9UKT6_9BACT</name>
<evidence type="ECO:0008006" key="4">
    <source>
        <dbReference type="Google" id="ProtNLM"/>
    </source>
</evidence>
<sequence length="135" mass="15801">MKIYDKHSHKLMMIVFGSQIFLGVSGLIKNHPDFFSYFLILLSLLGIGFTLYKKKFPYVEIENGEVIMYGLIKKKLKLNEIISMEKIDNILYLKSSDSKLKIRRTMLDTLEVRKFEDFIKNEISGREFQEGGSHQ</sequence>
<evidence type="ECO:0000313" key="2">
    <source>
        <dbReference type="EMBL" id="MCH7396984.1"/>
    </source>
</evidence>